<keyword evidence="2" id="KW-1185">Reference proteome</keyword>
<dbReference type="EMBL" id="JAGFMF010012262">
    <property type="protein sequence ID" value="KAG8505419.1"/>
    <property type="molecule type" value="Genomic_DNA"/>
</dbReference>
<reference evidence="1" key="1">
    <citation type="journal article" date="2021" name="Evol. Appl.">
        <title>The genome of the Pyrenean desman and the effects of bottlenecks and inbreeding on the genomic landscape of an endangered species.</title>
        <authorList>
            <person name="Escoda L."/>
            <person name="Castresana J."/>
        </authorList>
    </citation>
    <scope>NUCLEOTIDE SEQUENCE</scope>
    <source>
        <strain evidence="1">IBE-C5619</strain>
    </source>
</reference>
<sequence length="99" mass="10345">MLAVSSAQLASWPDKVCSLDIRFLRLSSLIQSVKLSKEILTSIGSLPQSTAQEAARADICNCKSQGHGKEPGPTTLLVVLACSLLGEGATFSSSIIIAN</sequence>
<comment type="caution">
    <text evidence="1">The sequence shown here is derived from an EMBL/GenBank/DDBJ whole genome shotgun (WGS) entry which is preliminary data.</text>
</comment>
<organism evidence="1 2">
    <name type="scientific">Galemys pyrenaicus</name>
    <name type="common">Iberian desman</name>
    <name type="synonym">Pyrenean desman</name>
    <dbReference type="NCBI Taxonomy" id="202257"/>
    <lineage>
        <taxon>Eukaryota</taxon>
        <taxon>Metazoa</taxon>
        <taxon>Chordata</taxon>
        <taxon>Craniata</taxon>
        <taxon>Vertebrata</taxon>
        <taxon>Euteleostomi</taxon>
        <taxon>Mammalia</taxon>
        <taxon>Eutheria</taxon>
        <taxon>Laurasiatheria</taxon>
        <taxon>Eulipotyphla</taxon>
        <taxon>Talpidae</taxon>
        <taxon>Galemys</taxon>
    </lineage>
</organism>
<dbReference type="AlphaFoldDB" id="A0A8J6DEA5"/>
<proteinExistence type="predicted"/>
<dbReference type="Proteomes" id="UP000700334">
    <property type="component" value="Unassembled WGS sequence"/>
</dbReference>
<evidence type="ECO:0000313" key="1">
    <source>
        <dbReference type="EMBL" id="KAG8505419.1"/>
    </source>
</evidence>
<accession>A0A8J6DEA5</accession>
<feature type="non-terminal residue" evidence="1">
    <location>
        <position position="99"/>
    </location>
</feature>
<gene>
    <name evidence="1" type="ORF">J0S82_015222</name>
</gene>
<protein>
    <submittedName>
        <fullName evidence="1">Uncharacterized protein</fullName>
    </submittedName>
</protein>
<name>A0A8J6DEA5_GALPY</name>
<evidence type="ECO:0000313" key="2">
    <source>
        <dbReference type="Proteomes" id="UP000700334"/>
    </source>
</evidence>